<comment type="subcellular location">
    <subcellularLocation>
        <location evidence="1">Membrane</location>
        <topology evidence="1">Single-pass type I membrane protein</topology>
    </subcellularLocation>
    <subcellularLocation>
        <location evidence="2">Secreted</location>
    </subcellularLocation>
</comment>
<keyword evidence="10 11" id="KW-1015">Disulfide bond</keyword>
<dbReference type="PROSITE" id="PS50092">
    <property type="entry name" value="TSP1"/>
    <property type="match status" value="3"/>
</dbReference>
<dbReference type="InterPro" id="IPR038178">
    <property type="entry name" value="Kringle_sf"/>
</dbReference>
<dbReference type="Gene3D" id="1.10.2000.10">
    <property type="entry name" value="Frizzled cysteine-rich domain"/>
    <property type="match status" value="1"/>
</dbReference>
<dbReference type="OrthoDB" id="411811at2759"/>
<dbReference type="Pfam" id="PF00090">
    <property type="entry name" value="TSP_1"/>
    <property type="match status" value="3"/>
</dbReference>
<dbReference type="InterPro" id="IPR000001">
    <property type="entry name" value="Kringle"/>
</dbReference>
<comment type="caution">
    <text evidence="11">Lacks conserved residue(s) required for the propagation of feature annotation.</text>
</comment>
<keyword evidence="7" id="KW-0677">Repeat</keyword>
<feature type="disulfide bond" evidence="11">
    <location>
        <begin position="99"/>
        <end position="176"/>
    </location>
</feature>
<evidence type="ECO:0000256" key="9">
    <source>
        <dbReference type="ARBA" id="ARBA00022840"/>
    </source>
</evidence>
<evidence type="ECO:0000256" key="5">
    <source>
        <dbReference type="ARBA" id="ARBA00022572"/>
    </source>
</evidence>
<dbReference type="Pfam" id="PF00051">
    <property type="entry name" value="Kringle"/>
    <property type="match status" value="1"/>
</dbReference>
<dbReference type="InterPro" id="IPR020067">
    <property type="entry name" value="Frizzled_dom"/>
</dbReference>
<gene>
    <name evidence="12" type="ORF">PACLA_8A045316</name>
</gene>
<dbReference type="Gene3D" id="2.40.20.10">
    <property type="entry name" value="Plasminogen Kringle 4"/>
    <property type="match status" value="1"/>
</dbReference>
<dbReference type="Proteomes" id="UP001152795">
    <property type="component" value="Unassembled WGS sequence"/>
</dbReference>
<sequence length="421" mass="48158">MSASPECMDQVRFIACYYTFPGCDRSTSVLRPKKFCKESCLHFTNECSRFVNAWKEILLPSYPEKAALFSCLEKPSRNAGESPECVYYDRKESVEKEDCVYLDGSSYYGNISVTASNIPCQTWTDQCPHRHTMNKTYPELNNANNYCRNPQNSGKQPWCFTTDKNKRWEYCDIPKCISVDGSYSNWSLNGTCNVICGDGFETWSRECNNPEPKYGGRNCSHLGKPVEYRQCTKKPCVVNGGYSSWNLSSQCNVTCGQEVEIWRRSCNNPTPKNGGRNCTVLGEDIKRIICERRPCPIDGNYSNWTTSSACSVTCGVGYQIWFRECDNPPPTYGGKDCSKYGKDKDSRPCHLRHCSVTSRSAKVIRIAYGVCVPIIIMAIGFFLIRKRNVLMKRFKRADRKFIELYCILILIIFYVHDLCRI</sequence>
<dbReference type="InterPro" id="IPR013806">
    <property type="entry name" value="Kringle-like"/>
</dbReference>
<dbReference type="InterPro" id="IPR018056">
    <property type="entry name" value="Kringle_CS"/>
</dbReference>
<dbReference type="InterPro" id="IPR000884">
    <property type="entry name" value="TSP1_rpt"/>
</dbReference>
<keyword evidence="4" id="KW-0597">Phosphoprotein</keyword>
<dbReference type="InterPro" id="IPR036383">
    <property type="entry name" value="TSP1_rpt_sf"/>
</dbReference>
<evidence type="ECO:0000256" key="8">
    <source>
        <dbReference type="ARBA" id="ARBA00022741"/>
    </source>
</evidence>
<evidence type="ECO:0000256" key="6">
    <source>
        <dbReference type="ARBA" id="ARBA00022729"/>
    </source>
</evidence>
<evidence type="ECO:0000256" key="2">
    <source>
        <dbReference type="ARBA" id="ARBA00004613"/>
    </source>
</evidence>
<dbReference type="InterPro" id="IPR052065">
    <property type="entry name" value="Compl_asym_regulator"/>
</dbReference>
<dbReference type="SUPFAM" id="SSF57440">
    <property type="entry name" value="Kringle-like"/>
    <property type="match status" value="1"/>
</dbReference>
<dbReference type="GO" id="GO:0005524">
    <property type="term" value="F:ATP binding"/>
    <property type="evidence" value="ECO:0007669"/>
    <property type="project" value="UniProtKB-KW"/>
</dbReference>
<dbReference type="EMBL" id="CACRXK020021035">
    <property type="protein sequence ID" value="CAB4035412.1"/>
    <property type="molecule type" value="Genomic_DNA"/>
</dbReference>
<protein>
    <submittedName>
        <fullName evidence="12">Cnidarian egg lectin isoform c</fullName>
    </submittedName>
</protein>
<dbReference type="SMART" id="SM00209">
    <property type="entry name" value="TSP1"/>
    <property type="match status" value="3"/>
</dbReference>
<dbReference type="PROSITE" id="PS50070">
    <property type="entry name" value="KRINGLE_2"/>
    <property type="match status" value="1"/>
</dbReference>
<evidence type="ECO:0000256" key="4">
    <source>
        <dbReference type="ARBA" id="ARBA00022553"/>
    </source>
</evidence>
<keyword evidence="8" id="KW-0547">Nucleotide-binding</keyword>
<dbReference type="PANTHER" id="PTHR22906:SF43">
    <property type="entry name" value="PROPERDIN"/>
    <property type="match status" value="1"/>
</dbReference>
<evidence type="ECO:0000313" key="13">
    <source>
        <dbReference type="Proteomes" id="UP001152795"/>
    </source>
</evidence>
<dbReference type="AlphaFoldDB" id="A0A6S7LCY3"/>
<evidence type="ECO:0000256" key="10">
    <source>
        <dbReference type="ARBA" id="ARBA00023157"/>
    </source>
</evidence>
<evidence type="ECO:0000256" key="3">
    <source>
        <dbReference type="ARBA" id="ARBA00022525"/>
    </source>
</evidence>
<comment type="caution">
    <text evidence="12">The sequence shown here is derived from an EMBL/GenBank/DDBJ whole genome shotgun (WGS) entry which is preliminary data.</text>
</comment>
<dbReference type="FunFam" id="2.20.100.10:FF:000001">
    <property type="entry name" value="semaphorin-5A isoform X1"/>
    <property type="match status" value="1"/>
</dbReference>
<dbReference type="PRINTS" id="PR00018">
    <property type="entry name" value="KRINGLE"/>
</dbReference>
<dbReference type="SMART" id="SM00130">
    <property type="entry name" value="KR"/>
    <property type="match status" value="1"/>
</dbReference>
<dbReference type="PROSITE" id="PS00021">
    <property type="entry name" value="KRINGLE_1"/>
    <property type="match status" value="1"/>
</dbReference>
<dbReference type="PANTHER" id="PTHR22906">
    <property type="entry name" value="PROPERDIN"/>
    <property type="match status" value="1"/>
</dbReference>
<dbReference type="PROSITE" id="PS50038">
    <property type="entry name" value="FZ"/>
    <property type="match status" value="1"/>
</dbReference>
<accession>A0A6S7LCY3</accession>
<keyword evidence="3" id="KW-0964">Secreted</keyword>
<keyword evidence="13" id="KW-1185">Reference proteome</keyword>
<reference evidence="12" key="1">
    <citation type="submission" date="2020-04" db="EMBL/GenBank/DDBJ databases">
        <authorList>
            <person name="Alioto T."/>
            <person name="Alioto T."/>
            <person name="Gomez Garrido J."/>
        </authorList>
    </citation>
    <scope>NUCLEOTIDE SEQUENCE</scope>
    <source>
        <strain evidence="12">A484AB</strain>
    </source>
</reference>
<dbReference type="CDD" id="cd00108">
    <property type="entry name" value="KR"/>
    <property type="match status" value="1"/>
</dbReference>
<name>A0A6S7LCY3_PARCT</name>
<keyword evidence="5 11" id="KW-0420">Kringle</keyword>
<proteinExistence type="predicted"/>
<organism evidence="12 13">
    <name type="scientific">Paramuricea clavata</name>
    <name type="common">Red gorgonian</name>
    <name type="synonym">Violescent sea-whip</name>
    <dbReference type="NCBI Taxonomy" id="317549"/>
    <lineage>
        <taxon>Eukaryota</taxon>
        <taxon>Metazoa</taxon>
        <taxon>Cnidaria</taxon>
        <taxon>Anthozoa</taxon>
        <taxon>Octocorallia</taxon>
        <taxon>Malacalcyonacea</taxon>
        <taxon>Plexauridae</taxon>
        <taxon>Paramuricea</taxon>
    </lineage>
</organism>
<dbReference type="SUPFAM" id="SSF82895">
    <property type="entry name" value="TSP-1 type 1 repeat"/>
    <property type="match status" value="3"/>
</dbReference>
<keyword evidence="9" id="KW-0067">ATP-binding</keyword>
<evidence type="ECO:0000256" key="11">
    <source>
        <dbReference type="PROSITE-ProRule" id="PRU00121"/>
    </source>
</evidence>
<evidence type="ECO:0000313" key="12">
    <source>
        <dbReference type="EMBL" id="CAB4035412.1"/>
    </source>
</evidence>
<evidence type="ECO:0000256" key="7">
    <source>
        <dbReference type="ARBA" id="ARBA00022737"/>
    </source>
</evidence>
<dbReference type="GO" id="GO:0016020">
    <property type="term" value="C:membrane"/>
    <property type="evidence" value="ECO:0007669"/>
    <property type="project" value="UniProtKB-SubCell"/>
</dbReference>
<keyword evidence="6" id="KW-0732">Signal</keyword>
<dbReference type="Gene3D" id="2.20.100.10">
    <property type="entry name" value="Thrombospondin type-1 (TSP1) repeat"/>
    <property type="match status" value="3"/>
</dbReference>
<evidence type="ECO:0000256" key="1">
    <source>
        <dbReference type="ARBA" id="ARBA00004479"/>
    </source>
</evidence>
<dbReference type="InterPro" id="IPR036790">
    <property type="entry name" value="Frizzled_dom_sf"/>
</dbReference>
<feature type="disulfide bond" evidence="11">
    <location>
        <begin position="120"/>
        <end position="159"/>
    </location>
</feature>